<comment type="caution">
    <text evidence="2">The sequence shown here is derived from an EMBL/GenBank/DDBJ whole genome shotgun (WGS) entry which is preliminary data.</text>
</comment>
<sequence>MSVDTVAWPPLATLVLTRVSGSLGARLGSRLMLPPMPPPLGLAPVRKAEAPRSTSTRSNSSVAMYCRGSRLYRPL</sequence>
<reference evidence="2 3" key="1">
    <citation type="submission" date="2023-08" db="EMBL/GenBank/DDBJ databases">
        <title>Functional and genomic diversity of the sorghum phyllosphere microbiome.</title>
        <authorList>
            <person name="Shade A."/>
        </authorList>
    </citation>
    <scope>NUCLEOTIDE SEQUENCE [LARGE SCALE GENOMIC DNA]</scope>
    <source>
        <strain evidence="2 3">SORGH_AS_0335</strain>
    </source>
</reference>
<feature type="region of interest" description="Disordered" evidence="1">
    <location>
        <begin position="42"/>
        <end position="61"/>
    </location>
</feature>
<name>A0ABU1ICQ6_9BURK</name>
<evidence type="ECO:0000313" key="3">
    <source>
        <dbReference type="Proteomes" id="UP001267710"/>
    </source>
</evidence>
<accession>A0ABU1ICQ6</accession>
<dbReference type="Proteomes" id="UP001267710">
    <property type="component" value="Unassembled WGS sequence"/>
</dbReference>
<proteinExistence type="predicted"/>
<gene>
    <name evidence="2" type="ORF">QE399_002699</name>
</gene>
<organism evidence="2 3">
    <name type="scientific">Paracidovorax wautersii</name>
    <dbReference type="NCBI Taxonomy" id="1177982"/>
    <lineage>
        <taxon>Bacteria</taxon>
        <taxon>Pseudomonadati</taxon>
        <taxon>Pseudomonadota</taxon>
        <taxon>Betaproteobacteria</taxon>
        <taxon>Burkholderiales</taxon>
        <taxon>Comamonadaceae</taxon>
        <taxon>Paracidovorax</taxon>
    </lineage>
</organism>
<keyword evidence="3" id="KW-1185">Reference proteome</keyword>
<feature type="compositionally biased region" description="Polar residues" evidence="1">
    <location>
        <begin position="52"/>
        <end position="61"/>
    </location>
</feature>
<protein>
    <recommendedName>
        <fullName evidence="4">Secreted protein</fullName>
    </recommendedName>
</protein>
<evidence type="ECO:0000313" key="2">
    <source>
        <dbReference type="EMBL" id="MDR6215010.1"/>
    </source>
</evidence>
<evidence type="ECO:0008006" key="4">
    <source>
        <dbReference type="Google" id="ProtNLM"/>
    </source>
</evidence>
<evidence type="ECO:0000256" key="1">
    <source>
        <dbReference type="SAM" id="MobiDB-lite"/>
    </source>
</evidence>
<dbReference type="EMBL" id="JAVIZX010000001">
    <property type="protein sequence ID" value="MDR6215010.1"/>
    <property type="molecule type" value="Genomic_DNA"/>
</dbReference>